<dbReference type="PANTHER" id="PTHR31429">
    <property type="entry name" value="WRKY TRANSCRIPTION FACTOR 36-RELATED"/>
    <property type="match status" value="1"/>
</dbReference>
<keyword evidence="2" id="KW-0805">Transcription regulation</keyword>
<dbReference type="Gene3D" id="2.20.25.80">
    <property type="entry name" value="WRKY domain"/>
    <property type="match status" value="1"/>
</dbReference>
<evidence type="ECO:0000256" key="4">
    <source>
        <dbReference type="ARBA" id="ARBA00023163"/>
    </source>
</evidence>
<dbReference type="InterPro" id="IPR036576">
    <property type="entry name" value="WRKY_dom_sf"/>
</dbReference>
<dbReference type="InterPro" id="IPR003657">
    <property type="entry name" value="WRKY_dom"/>
</dbReference>
<dbReference type="GO" id="GO:0003700">
    <property type="term" value="F:DNA-binding transcription factor activity"/>
    <property type="evidence" value="ECO:0007669"/>
    <property type="project" value="InterPro"/>
</dbReference>
<feature type="transmembrane region" description="Helical" evidence="7">
    <location>
        <begin position="264"/>
        <end position="294"/>
    </location>
</feature>
<keyword evidence="7" id="KW-0472">Membrane</keyword>
<evidence type="ECO:0000313" key="9">
    <source>
        <dbReference type="EMBL" id="AMO00392.1"/>
    </source>
</evidence>
<keyword evidence="5" id="KW-0539">Nucleus</keyword>
<feature type="domain" description="WRKY" evidence="8">
    <location>
        <begin position="221"/>
        <end position="264"/>
    </location>
</feature>
<evidence type="ECO:0000256" key="2">
    <source>
        <dbReference type="ARBA" id="ARBA00023015"/>
    </source>
</evidence>
<reference evidence="9" key="1">
    <citation type="journal article" date="2016" name="Front. Plant Sci.">
        <title>Genome-Wide Identification and Expression Analysis of the WRKY Gene Family in Cassava.</title>
        <authorList>
            <person name="Wei Y."/>
            <person name="Shi H."/>
            <person name="Xia Z."/>
            <person name="Tie W."/>
            <person name="Ding Z."/>
            <person name="Yan Y."/>
            <person name="Wang W."/>
            <person name="Hu W."/>
            <person name="Li K."/>
        </authorList>
    </citation>
    <scope>NUCLEOTIDE SEQUENCE</scope>
</reference>
<sequence length="332" mass="37712">MDSIGGSATVSRQICHEDCFSGQEANVKVGEEQLQDHGEKLTSSKSEDSSNNKEEGVIESVKAEMGQVREENERLKKMVQQMEKDYQSLKFHFFDLLGQETCKKSEDSTPSSDETEESELVSLCLGRTPSESKKYEKGSNSSRSSRENEDLEAGLTLGLDSKFQMSTELESNPSPENSLDAKEDEAGETWPPSKILKRNIDDEDAKQGDVKRARVCVRARCETPTINDGCQWRKYGQKIAKGNPCPRAYYRCTVIPKCPVRKQVFIYINIVICTRFYSILSYAIGLFFITTYLWTKVLDFKKSNSIIFSITNDIFDGETFNFNKIKSQEQKY</sequence>
<evidence type="ECO:0000256" key="3">
    <source>
        <dbReference type="ARBA" id="ARBA00023125"/>
    </source>
</evidence>
<organism evidence="9">
    <name type="scientific">Manihot esculenta</name>
    <name type="common">Cassava</name>
    <name type="synonym">Jatropha manihot</name>
    <dbReference type="NCBI Taxonomy" id="3983"/>
    <lineage>
        <taxon>Eukaryota</taxon>
        <taxon>Viridiplantae</taxon>
        <taxon>Streptophyta</taxon>
        <taxon>Embryophyta</taxon>
        <taxon>Tracheophyta</taxon>
        <taxon>Spermatophyta</taxon>
        <taxon>Magnoliopsida</taxon>
        <taxon>eudicotyledons</taxon>
        <taxon>Gunneridae</taxon>
        <taxon>Pentapetalae</taxon>
        <taxon>rosids</taxon>
        <taxon>fabids</taxon>
        <taxon>Malpighiales</taxon>
        <taxon>Euphorbiaceae</taxon>
        <taxon>Crotonoideae</taxon>
        <taxon>Manihoteae</taxon>
        <taxon>Manihot</taxon>
    </lineage>
</organism>
<dbReference type="Pfam" id="PF03106">
    <property type="entry name" value="WRKY"/>
    <property type="match status" value="1"/>
</dbReference>
<keyword evidence="7" id="KW-0812">Transmembrane</keyword>
<dbReference type="OMA" id="QICHEDC"/>
<dbReference type="SMART" id="SM00774">
    <property type="entry name" value="WRKY"/>
    <property type="match status" value="1"/>
</dbReference>
<evidence type="ECO:0000256" key="7">
    <source>
        <dbReference type="SAM" id="Phobius"/>
    </source>
</evidence>
<feature type="compositionally biased region" description="Basic and acidic residues" evidence="6">
    <location>
        <begin position="30"/>
        <end position="56"/>
    </location>
</feature>
<comment type="subcellular location">
    <subcellularLocation>
        <location evidence="1">Nucleus</location>
    </subcellularLocation>
</comment>
<feature type="region of interest" description="Disordered" evidence="6">
    <location>
        <begin position="102"/>
        <end position="151"/>
    </location>
</feature>
<dbReference type="GO" id="GO:0043565">
    <property type="term" value="F:sequence-specific DNA binding"/>
    <property type="evidence" value="ECO:0007669"/>
    <property type="project" value="InterPro"/>
</dbReference>
<dbReference type="AlphaFoldDB" id="A0A140H8M8"/>
<dbReference type="SUPFAM" id="SSF118290">
    <property type="entry name" value="WRKY DNA-binding domain"/>
    <property type="match status" value="1"/>
</dbReference>
<accession>A0A140H8M8</accession>
<feature type="compositionally biased region" description="Polar residues" evidence="6">
    <location>
        <begin position="166"/>
        <end position="177"/>
    </location>
</feature>
<dbReference type="EMBL" id="KT827599">
    <property type="protein sequence ID" value="AMO00392.1"/>
    <property type="molecule type" value="mRNA"/>
</dbReference>
<protein>
    <submittedName>
        <fullName evidence="9">WRKY transcription factor 24</fullName>
    </submittedName>
</protein>
<dbReference type="PANTHER" id="PTHR31429:SF24">
    <property type="entry name" value="WRKY TRANSCRIPTION FACTOR 72-RELATED"/>
    <property type="match status" value="1"/>
</dbReference>
<dbReference type="GO" id="GO:0005634">
    <property type="term" value="C:nucleus"/>
    <property type="evidence" value="ECO:0007669"/>
    <property type="project" value="UniProtKB-SubCell"/>
</dbReference>
<keyword evidence="4" id="KW-0804">Transcription</keyword>
<feature type="region of interest" description="Disordered" evidence="6">
    <location>
        <begin position="166"/>
        <end position="189"/>
    </location>
</feature>
<evidence type="ECO:0000259" key="8">
    <source>
        <dbReference type="PROSITE" id="PS50811"/>
    </source>
</evidence>
<name>A0A140H8M8_MANES</name>
<evidence type="ECO:0000256" key="5">
    <source>
        <dbReference type="ARBA" id="ARBA00023242"/>
    </source>
</evidence>
<keyword evidence="3" id="KW-0238">DNA-binding</keyword>
<evidence type="ECO:0000256" key="1">
    <source>
        <dbReference type="ARBA" id="ARBA00004123"/>
    </source>
</evidence>
<proteinExistence type="evidence at transcript level"/>
<dbReference type="PROSITE" id="PS50811">
    <property type="entry name" value="WRKY"/>
    <property type="match status" value="1"/>
</dbReference>
<evidence type="ECO:0000256" key="6">
    <source>
        <dbReference type="SAM" id="MobiDB-lite"/>
    </source>
</evidence>
<feature type="region of interest" description="Disordered" evidence="6">
    <location>
        <begin position="30"/>
        <end position="69"/>
    </location>
</feature>
<dbReference type="InterPro" id="IPR044810">
    <property type="entry name" value="WRKY_plant"/>
</dbReference>
<keyword evidence="7" id="KW-1133">Transmembrane helix</keyword>